<dbReference type="InterPro" id="IPR015424">
    <property type="entry name" value="PyrdxlP-dep_Trfase"/>
</dbReference>
<dbReference type="EMBL" id="QAMZ01000019">
    <property type="protein sequence ID" value="PWL54675.1"/>
    <property type="molecule type" value="Genomic_DNA"/>
</dbReference>
<dbReference type="GO" id="GO:0008483">
    <property type="term" value="F:transaminase activity"/>
    <property type="evidence" value="ECO:0007669"/>
    <property type="project" value="UniProtKB-KW"/>
</dbReference>
<dbReference type="Gene3D" id="3.90.1150.10">
    <property type="entry name" value="Aspartate Aminotransferase, domain 1"/>
    <property type="match status" value="1"/>
</dbReference>
<evidence type="ECO:0000256" key="5">
    <source>
        <dbReference type="ARBA" id="ARBA00037974"/>
    </source>
</evidence>
<dbReference type="Pfam" id="PF00155">
    <property type="entry name" value="Aminotran_1_2"/>
    <property type="match status" value="1"/>
</dbReference>
<dbReference type="STRING" id="1529.SAMN04487885_103196"/>
<dbReference type="InterPro" id="IPR004839">
    <property type="entry name" value="Aminotransferase_I/II_large"/>
</dbReference>
<dbReference type="CDD" id="cd00609">
    <property type="entry name" value="AAT_like"/>
    <property type="match status" value="1"/>
</dbReference>
<evidence type="ECO:0000256" key="2">
    <source>
        <dbReference type="ARBA" id="ARBA00012224"/>
    </source>
</evidence>
<keyword evidence="9" id="KW-1185">Reference proteome</keyword>
<dbReference type="InterPro" id="IPR051798">
    <property type="entry name" value="Class-II_PLP-Dep_Aminotrans"/>
</dbReference>
<evidence type="ECO:0000313" key="10">
    <source>
        <dbReference type="Proteomes" id="UP000246114"/>
    </source>
</evidence>
<dbReference type="Proteomes" id="UP000182135">
    <property type="component" value="Unassembled WGS sequence"/>
</dbReference>
<dbReference type="Gene3D" id="3.40.640.10">
    <property type="entry name" value="Type I PLP-dependent aspartate aminotransferase-like (Major domain)"/>
    <property type="match status" value="1"/>
</dbReference>
<reference evidence="7 10" key="2">
    <citation type="submission" date="2018-03" db="EMBL/GenBank/DDBJ databases">
        <title>The uncultured portion of the human microbiome is neutrally assembled.</title>
        <authorList>
            <person name="Jeraldo P."/>
            <person name="Boardman L."/>
            <person name="White B.A."/>
            <person name="Nelson H."/>
            <person name="Goldenfeld N."/>
            <person name="Chia N."/>
        </authorList>
    </citation>
    <scope>NUCLEOTIDE SEQUENCE [LARGE SCALE GENOMIC DNA]</scope>
    <source>
        <strain evidence="7">CIM:MAG 903</strain>
    </source>
</reference>
<evidence type="ECO:0000256" key="4">
    <source>
        <dbReference type="ARBA" id="ARBA00023239"/>
    </source>
</evidence>
<keyword evidence="4 8" id="KW-0456">Lyase</keyword>
<dbReference type="PANTHER" id="PTHR43525:SF1">
    <property type="entry name" value="PROTEIN MALY"/>
    <property type="match status" value="1"/>
</dbReference>
<comment type="cofactor">
    <cofactor evidence="1">
        <name>pyridoxal 5'-phosphate</name>
        <dbReference type="ChEBI" id="CHEBI:597326"/>
    </cofactor>
</comment>
<dbReference type="AlphaFoldDB" id="A0A1I2JXZ4"/>
<evidence type="ECO:0000259" key="6">
    <source>
        <dbReference type="Pfam" id="PF00155"/>
    </source>
</evidence>
<evidence type="ECO:0000256" key="1">
    <source>
        <dbReference type="ARBA" id="ARBA00001933"/>
    </source>
</evidence>
<dbReference type="GeneID" id="90545127"/>
<dbReference type="NCBIfam" id="TIGR04350">
    <property type="entry name" value="C_S_lyase_PatB"/>
    <property type="match status" value="1"/>
</dbReference>
<evidence type="ECO:0000313" key="7">
    <source>
        <dbReference type="EMBL" id="PWL54675.1"/>
    </source>
</evidence>
<comment type="similarity">
    <text evidence="5">Belongs to the class-II pyridoxal-phosphate-dependent aminotransferase family. MalY/PatB cystathionine beta-lyase subfamily.</text>
</comment>
<gene>
    <name evidence="7" type="ORF">DBY38_04025</name>
    <name evidence="8" type="ORF">SAMN04487885_103196</name>
</gene>
<dbReference type="OrthoDB" id="9802872at2"/>
<dbReference type="GO" id="GO:0047804">
    <property type="term" value="F:cysteine-S-conjugate beta-lyase activity"/>
    <property type="evidence" value="ECO:0007669"/>
    <property type="project" value="UniProtKB-EC"/>
</dbReference>
<dbReference type="SUPFAM" id="SSF53383">
    <property type="entry name" value="PLP-dependent transferases"/>
    <property type="match status" value="1"/>
</dbReference>
<keyword evidence="7" id="KW-0032">Aminotransferase</keyword>
<feature type="domain" description="Aminotransferase class I/classII large" evidence="6">
    <location>
        <begin position="72"/>
        <end position="386"/>
    </location>
</feature>
<dbReference type="InterPro" id="IPR027619">
    <property type="entry name" value="C-S_lyase_PatB-like"/>
</dbReference>
<dbReference type="RefSeq" id="WP_027640035.1">
    <property type="nucleotide sequence ID" value="NZ_BAAACD010000011.1"/>
</dbReference>
<sequence>MSVKEFCEKYYISRKGTNSLKWDALDARFGDPDLISMWVADMEFKTAQPIIDALIHRVQHGIYGYSYVPDSYYESFINWENEHHGFQPKKEWIRITPGIVAALYWFVNMFTKENDSVIILTPVYYPFHNCVKDNNRKLVTCDLNYSKGQFTVNYEKFETKIIENDVKMFILCSPHNPAGRVWTSEELERMLAICKKHNVLVVSDEIHQDITAPGCKHIPSATIANGKYMDDIITCNAPSKTFNLATCLTSNIIISCPEKRAIYDEYIKKVAQVEVNVFGITAAEAAYRYGSEWRGEVLDVIYSNYNYVKEQMKEFPEVYIAPLEGTYLVFMDLRAYVPLENIKDFTQNKCRLAVDYGEWFGENWKGFIRLNMGTHPDIVKKAVENIKLALKTQYCK</sequence>
<evidence type="ECO:0000313" key="8">
    <source>
        <dbReference type="EMBL" id="SFF59013.1"/>
    </source>
</evidence>
<dbReference type="Proteomes" id="UP000246114">
    <property type="component" value="Unassembled WGS sequence"/>
</dbReference>
<evidence type="ECO:0000256" key="3">
    <source>
        <dbReference type="ARBA" id="ARBA00022898"/>
    </source>
</evidence>
<accession>A0A1I2JXZ4</accession>
<name>A0A1I2JXZ4_9CLOT</name>
<dbReference type="EMBL" id="FOOE01000003">
    <property type="protein sequence ID" value="SFF59013.1"/>
    <property type="molecule type" value="Genomic_DNA"/>
</dbReference>
<proteinExistence type="inferred from homology"/>
<keyword evidence="7" id="KW-0808">Transferase</keyword>
<dbReference type="EC" id="4.4.1.13" evidence="2"/>
<dbReference type="InterPro" id="IPR015422">
    <property type="entry name" value="PyrdxlP-dep_Trfase_small"/>
</dbReference>
<organism evidence="8 9">
    <name type="scientific">Clostridium cadaveris</name>
    <dbReference type="NCBI Taxonomy" id="1529"/>
    <lineage>
        <taxon>Bacteria</taxon>
        <taxon>Bacillati</taxon>
        <taxon>Bacillota</taxon>
        <taxon>Clostridia</taxon>
        <taxon>Eubacteriales</taxon>
        <taxon>Clostridiaceae</taxon>
        <taxon>Clostridium</taxon>
    </lineage>
</organism>
<dbReference type="eggNOG" id="COG1168">
    <property type="taxonomic scope" value="Bacteria"/>
</dbReference>
<dbReference type="PANTHER" id="PTHR43525">
    <property type="entry name" value="PROTEIN MALY"/>
    <property type="match status" value="1"/>
</dbReference>
<dbReference type="InterPro" id="IPR015421">
    <property type="entry name" value="PyrdxlP-dep_Trfase_major"/>
</dbReference>
<dbReference type="GO" id="GO:0030170">
    <property type="term" value="F:pyridoxal phosphate binding"/>
    <property type="evidence" value="ECO:0007669"/>
    <property type="project" value="InterPro"/>
</dbReference>
<protein>
    <recommendedName>
        <fullName evidence="2">cysteine-S-conjugate beta-lyase</fullName>
        <ecNumber evidence="2">4.4.1.13</ecNumber>
    </recommendedName>
</protein>
<reference evidence="8 9" key="1">
    <citation type="submission" date="2016-10" db="EMBL/GenBank/DDBJ databases">
        <authorList>
            <person name="de Groot N.N."/>
        </authorList>
    </citation>
    <scope>NUCLEOTIDE SEQUENCE [LARGE SCALE GENOMIC DNA]</scope>
    <source>
        <strain evidence="8 9">NLAE-zl-G419</strain>
    </source>
</reference>
<evidence type="ECO:0000313" key="9">
    <source>
        <dbReference type="Proteomes" id="UP000182135"/>
    </source>
</evidence>
<keyword evidence="3" id="KW-0663">Pyridoxal phosphate</keyword>